<evidence type="ECO:0000256" key="7">
    <source>
        <dbReference type="ARBA" id="ARBA00022989"/>
    </source>
</evidence>
<comment type="subcellular location">
    <subcellularLocation>
        <location evidence="1">Cell membrane</location>
    </subcellularLocation>
</comment>
<evidence type="ECO:0000256" key="1">
    <source>
        <dbReference type="ARBA" id="ARBA00004236"/>
    </source>
</evidence>
<keyword evidence="5 10" id="KW-0812">Transmembrane</keyword>
<evidence type="ECO:0000256" key="2">
    <source>
        <dbReference type="ARBA" id="ARBA00009592"/>
    </source>
</evidence>
<dbReference type="FunFam" id="3.80.10.10:FF:000213">
    <property type="entry name" value="Tyrosine-sulfated glycopeptide receptor 1"/>
    <property type="match status" value="1"/>
</dbReference>
<keyword evidence="8 10" id="KW-0472">Membrane</keyword>
<evidence type="ECO:0000259" key="11">
    <source>
        <dbReference type="Pfam" id="PF08263"/>
    </source>
</evidence>
<evidence type="ECO:0000313" key="13">
    <source>
        <dbReference type="Proteomes" id="UP001190926"/>
    </source>
</evidence>
<reference evidence="12 13" key="1">
    <citation type="journal article" date="2021" name="Nat. Commun.">
        <title>Incipient diploidization of the medicinal plant Perilla within 10,000 years.</title>
        <authorList>
            <person name="Zhang Y."/>
            <person name="Shen Q."/>
            <person name="Leng L."/>
            <person name="Zhang D."/>
            <person name="Chen S."/>
            <person name="Shi Y."/>
            <person name="Ning Z."/>
            <person name="Chen S."/>
        </authorList>
    </citation>
    <scope>NUCLEOTIDE SEQUENCE [LARGE SCALE GENOMIC DNA]</scope>
    <source>
        <strain evidence="13">cv. PC099</strain>
    </source>
</reference>
<dbReference type="Proteomes" id="UP001190926">
    <property type="component" value="Unassembled WGS sequence"/>
</dbReference>
<evidence type="ECO:0000256" key="3">
    <source>
        <dbReference type="ARBA" id="ARBA00022475"/>
    </source>
</evidence>
<evidence type="ECO:0000256" key="8">
    <source>
        <dbReference type="ARBA" id="ARBA00023136"/>
    </source>
</evidence>
<dbReference type="PANTHER" id="PTHR48065">
    <property type="entry name" value="OS10G0469600 PROTEIN"/>
    <property type="match status" value="1"/>
</dbReference>
<dbReference type="GO" id="GO:0005886">
    <property type="term" value="C:plasma membrane"/>
    <property type="evidence" value="ECO:0007669"/>
    <property type="project" value="UniProtKB-SubCell"/>
</dbReference>
<evidence type="ECO:0000256" key="10">
    <source>
        <dbReference type="SAM" id="Phobius"/>
    </source>
</evidence>
<keyword evidence="7 10" id="KW-1133">Transmembrane helix</keyword>
<dbReference type="EMBL" id="SDAM02029578">
    <property type="protein sequence ID" value="KAH6755842.1"/>
    <property type="molecule type" value="Genomic_DNA"/>
</dbReference>
<protein>
    <recommendedName>
        <fullName evidence="11">Leucine-rich repeat-containing N-terminal plant-type domain-containing protein</fullName>
    </recommendedName>
</protein>
<evidence type="ECO:0000256" key="5">
    <source>
        <dbReference type="ARBA" id="ARBA00022692"/>
    </source>
</evidence>
<dbReference type="InterPro" id="IPR001611">
    <property type="entry name" value="Leu-rich_rpt"/>
</dbReference>
<feature type="domain" description="Leucine-rich repeat-containing N-terminal plant-type" evidence="11">
    <location>
        <begin position="33"/>
        <end position="72"/>
    </location>
</feature>
<accession>A0AAD4INE6</accession>
<dbReference type="GO" id="GO:0051707">
    <property type="term" value="P:response to other organism"/>
    <property type="evidence" value="ECO:0007669"/>
    <property type="project" value="UniProtKB-ARBA"/>
</dbReference>
<name>A0AAD4INE6_PERFH</name>
<evidence type="ECO:0000313" key="12">
    <source>
        <dbReference type="EMBL" id="KAH6755842.1"/>
    </source>
</evidence>
<evidence type="ECO:0000256" key="9">
    <source>
        <dbReference type="ARBA" id="ARBA00023180"/>
    </source>
</evidence>
<evidence type="ECO:0000256" key="6">
    <source>
        <dbReference type="ARBA" id="ARBA00022737"/>
    </source>
</evidence>
<keyword evidence="3" id="KW-1003">Cell membrane</keyword>
<dbReference type="SUPFAM" id="SSF52058">
    <property type="entry name" value="L domain-like"/>
    <property type="match status" value="3"/>
</dbReference>
<comment type="caution">
    <text evidence="12">The sequence shown here is derived from an EMBL/GenBank/DDBJ whole genome shotgun (WGS) entry which is preliminary data.</text>
</comment>
<comment type="similarity">
    <text evidence="2">Belongs to the RLP family.</text>
</comment>
<dbReference type="GO" id="GO:0006952">
    <property type="term" value="P:defense response"/>
    <property type="evidence" value="ECO:0007669"/>
    <property type="project" value="UniProtKB-ARBA"/>
</dbReference>
<dbReference type="PROSITE" id="PS51450">
    <property type="entry name" value="LRR"/>
    <property type="match status" value="1"/>
</dbReference>
<keyword evidence="9" id="KW-0325">Glycoprotein</keyword>
<dbReference type="Pfam" id="PF13855">
    <property type="entry name" value="LRR_8"/>
    <property type="match status" value="3"/>
</dbReference>
<feature type="transmembrane region" description="Helical" evidence="10">
    <location>
        <begin position="7"/>
        <end position="26"/>
    </location>
</feature>
<dbReference type="InterPro" id="IPR003591">
    <property type="entry name" value="Leu-rich_rpt_typical-subtyp"/>
</dbReference>
<dbReference type="InterPro" id="IPR032675">
    <property type="entry name" value="LRR_dom_sf"/>
</dbReference>
<dbReference type="Pfam" id="PF08263">
    <property type="entry name" value="LRRNT_2"/>
    <property type="match status" value="1"/>
</dbReference>
<keyword evidence="4" id="KW-0433">Leucine-rich repeat</keyword>
<feature type="transmembrane region" description="Helical" evidence="10">
    <location>
        <begin position="835"/>
        <end position="856"/>
    </location>
</feature>
<sequence length="901" mass="101251">MAISSSLLRFFFLSIIIFLRINFYPVGGQCLGEQTSLLLDLKSELIFNSSYSVKLVRWNNDDCCNWDGVECDDGGRVISLQLDDESISGGIDDSSSSLFRLRYRQKLNLAYNHFDYTQSIPSGIRRLTHLRHLNLSDAGFGGHVPIEVSLLRRLVVLDISSNYMLKVEHPNLKMLIQNLTMLRELYLDDVDISAGGGRVEWCQAISSSLTHLRILSLRSCGLTGPFHASLLQLHSLSVLQLDWNNFSTIIPDFFTNLSSLTTLSLFGCSLQGVLPKMILQIPTLQELDLSGNPLLGGTIPQSSNQLVLSKNQFCGQVNHLPILNNSYMQFLDLSSNQLGGPIPHSFFQLQSLRILDLSDNLFNGLPNLTTHHGLSYNLSIKASSMFDLDLSNNRIAGYIPSWIWEIGNRTLDTLNLSSNLLVYLQKPYHIPTSLYSLDLHSNQLRGELPPLPIEICYVDYSNNNFDKTIPYSIFRNLTSIRFLSLANNSLSGSIPTPLCNATSLRVLNLSFNMLSNDIAPCLLEDVINENLQVLSLRGNNLDGVIPDQFSVNCSLRTLDLSRNKLGRKIPKSVANCKSLAVMNVGDNNFDGNFPCMLPSSLRILVLRSNKFYGELRCDKIWPNLQIVDLSSNNFSGSLLRVNFWSWRGMMLQSGSHLRLNHSDYDFLSGSQYYQDEVTLTIKGSPQTLAKIWPDFTSIDFSCNNFKGDIPEAIGNLSSLYHLNLSHNALASSIPKSLGALTDLESLDLSANRLRGRIPEELARLTFLSFLNLSHNELVGMIPNGPQFRTFTADSFEGNTGLCGFPLNRSCSISIDGNGISLLPPKGKDEEIDWDYVFAAAGYSVGLGSIVWILVFCRSFRERYFEKIEEVVGMIFDGRDRRRRQGRRRRRIVRRNEVIRRQ</sequence>
<dbReference type="AlphaFoldDB" id="A0AAD4INE6"/>
<organism evidence="12 13">
    <name type="scientific">Perilla frutescens var. hirtella</name>
    <name type="common">Perilla citriodora</name>
    <name type="synonym">Perilla setoyensis</name>
    <dbReference type="NCBI Taxonomy" id="608512"/>
    <lineage>
        <taxon>Eukaryota</taxon>
        <taxon>Viridiplantae</taxon>
        <taxon>Streptophyta</taxon>
        <taxon>Embryophyta</taxon>
        <taxon>Tracheophyta</taxon>
        <taxon>Spermatophyta</taxon>
        <taxon>Magnoliopsida</taxon>
        <taxon>eudicotyledons</taxon>
        <taxon>Gunneridae</taxon>
        <taxon>Pentapetalae</taxon>
        <taxon>asterids</taxon>
        <taxon>lamiids</taxon>
        <taxon>Lamiales</taxon>
        <taxon>Lamiaceae</taxon>
        <taxon>Nepetoideae</taxon>
        <taxon>Elsholtzieae</taxon>
        <taxon>Perilla</taxon>
    </lineage>
</organism>
<proteinExistence type="inferred from homology"/>
<gene>
    <name evidence="12" type="ORF">C2S53_007957</name>
</gene>
<keyword evidence="13" id="KW-1185">Reference proteome</keyword>
<dbReference type="Gene3D" id="3.80.10.10">
    <property type="entry name" value="Ribonuclease Inhibitor"/>
    <property type="match status" value="4"/>
</dbReference>
<keyword evidence="6" id="KW-0677">Repeat</keyword>
<evidence type="ECO:0000256" key="4">
    <source>
        <dbReference type="ARBA" id="ARBA00022614"/>
    </source>
</evidence>
<dbReference type="PANTHER" id="PTHR48065:SF5">
    <property type="entry name" value="RECEPTOR-LIKE PROTEIN CF-9 HOMOLOG"/>
    <property type="match status" value="1"/>
</dbReference>
<dbReference type="SMART" id="SM00369">
    <property type="entry name" value="LRR_TYP"/>
    <property type="match status" value="9"/>
</dbReference>
<dbReference type="Pfam" id="PF00560">
    <property type="entry name" value="LRR_1"/>
    <property type="match status" value="3"/>
</dbReference>
<dbReference type="InterPro" id="IPR013210">
    <property type="entry name" value="LRR_N_plant-typ"/>
</dbReference>